<proteinExistence type="predicted"/>
<reference evidence="1 2" key="1">
    <citation type="submission" date="2013-11" db="EMBL/GenBank/DDBJ databases">
        <title>The Damaraland mole rat (Fukomys damarensis) genome and evolution of African mole rats.</title>
        <authorList>
            <person name="Gladyshev V.N."/>
            <person name="Fang X."/>
        </authorList>
    </citation>
    <scope>NUCLEOTIDE SEQUENCE [LARGE SCALE GENOMIC DNA]</scope>
    <source>
        <tissue evidence="1">Liver</tissue>
    </source>
</reference>
<evidence type="ECO:0000313" key="1">
    <source>
        <dbReference type="EMBL" id="KFO27371.1"/>
    </source>
</evidence>
<dbReference type="EMBL" id="KN122926">
    <property type="protein sequence ID" value="KFO27371.1"/>
    <property type="molecule type" value="Genomic_DNA"/>
</dbReference>
<gene>
    <name evidence="1" type="ORF">H920_11263</name>
</gene>
<protein>
    <submittedName>
        <fullName evidence="1">Uncharacterized protein</fullName>
    </submittedName>
</protein>
<name>A0A091DX27_FUKDA</name>
<keyword evidence="2" id="KW-1185">Reference proteome</keyword>
<evidence type="ECO:0000313" key="2">
    <source>
        <dbReference type="Proteomes" id="UP000028990"/>
    </source>
</evidence>
<dbReference type="AlphaFoldDB" id="A0A091DX27"/>
<dbReference type="Proteomes" id="UP000028990">
    <property type="component" value="Unassembled WGS sequence"/>
</dbReference>
<sequence length="72" mass="7716">MTPRAPQLLIPSPSLIPEEEWTGATANCYRQSSVQDVQMDASIFVFPCCLAAGRCPAALAPAQLREGCADYS</sequence>
<organism evidence="1 2">
    <name type="scientific">Fukomys damarensis</name>
    <name type="common">Damaraland mole rat</name>
    <name type="synonym">Cryptomys damarensis</name>
    <dbReference type="NCBI Taxonomy" id="885580"/>
    <lineage>
        <taxon>Eukaryota</taxon>
        <taxon>Metazoa</taxon>
        <taxon>Chordata</taxon>
        <taxon>Craniata</taxon>
        <taxon>Vertebrata</taxon>
        <taxon>Euteleostomi</taxon>
        <taxon>Mammalia</taxon>
        <taxon>Eutheria</taxon>
        <taxon>Euarchontoglires</taxon>
        <taxon>Glires</taxon>
        <taxon>Rodentia</taxon>
        <taxon>Hystricomorpha</taxon>
        <taxon>Bathyergidae</taxon>
        <taxon>Fukomys</taxon>
    </lineage>
</organism>
<accession>A0A091DX27</accession>